<accession>A0A510JBE6</accession>
<dbReference type="Pfam" id="PF13396">
    <property type="entry name" value="PLDc_N"/>
    <property type="match status" value="1"/>
</dbReference>
<dbReference type="GO" id="GO:0008808">
    <property type="term" value="F:cardiolipin synthase activity"/>
    <property type="evidence" value="ECO:0007669"/>
    <property type="project" value="UniProtKB-UniRule"/>
</dbReference>
<keyword evidence="8 12" id="KW-0443">Lipid metabolism</keyword>
<feature type="active site" evidence="12">
    <location>
        <position position="432"/>
    </location>
</feature>
<keyword evidence="3 12" id="KW-0444">Lipid biosynthesis</keyword>
<dbReference type="InterPro" id="IPR022924">
    <property type="entry name" value="Cardiolipin_synthase"/>
</dbReference>
<evidence type="ECO:0000313" key="16">
    <source>
        <dbReference type="Proteomes" id="UP000321606"/>
    </source>
</evidence>
<feature type="active site" evidence="12">
    <location>
        <position position="427"/>
    </location>
</feature>
<evidence type="ECO:0000256" key="13">
    <source>
        <dbReference type="NCBIfam" id="TIGR04265"/>
    </source>
</evidence>
<dbReference type="SMART" id="SM00155">
    <property type="entry name" value="PLDc"/>
    <property type="match status" value="2"/>
</dbReference>
<dbReference type="InterPro" id="IPR001736">
    <property type="entry name" value="PLipase_D/transphosphatidylase"/>
</dbReference>
<evidence type="ECO:0000313" key="15">
    <source>
        <dbReference type="EMBL" id="BBM36648.1"/>
    </source>
</evidence>
<keyword evidence="10 12" id="KW-0594">Phospholipid biosynthesis</keyword>
<dbReference type="SUPFAM" id="SSF56024">
    <property type="entry name" value="Phospholipase D/nuclease"/>
    <property type="match status" value="2"/>
</dbReference>
<organism evidence="15 16">
    <name type="scientific">Pseudoleptotrichia goodfellowii</name>
    <dbReference type="NCBI Taxonomy" id="157692"/>
    <lineage>
        <taxon>Bacteria</taxon>
        <taxon>Fusobacteriati</taxon>
        <taxon>Fusobacteriota</taxon>
        <taxon>Fusobacteriia</taxon>
        <taxon>Fusobacteriales</taxon>
        <taxon>Leptotrichiaceae</taxon>
        <taxon>Pseudoleptotrichia</taxon>
    </lineage>
</organism>
<dbReference type="CDD" id="cd09112">
    <property type="entry name" value="PLDc_CLS_2"/>
    <property type="match status" value="1"/>
</dbReference>
<evidence type="ECO:0000256" key="4">
    <source>
        <dbReference type="ARBA" id="ARBA00022679"/>
    </source>
</evidence>
<evidence type="ECO:0000256" key="9">
    <source>
        <dbReference type="ARBA" id="ARBA00023136"/>
    </source>
</evidence>
<evidence type="ECO:0000256" key="11">
    <source>
        <dbReference type="ARBA" id="ARBA00023264"/>
    </source>
</evidence>
<keyword evidence="4 12" id="KW-0808">Transferase</keyword>
<proteinExistence type="inferred from homology"/>
<reference evidence="15 16" key="1">
    <citation type="submission" date="2019-07" db="EMBL/GenBank/DDBJ databases">
        <title>Complete Genome Sequence of Leptotrichia goodfellowii Strain JCM 16774.</title>
        <authorList>
            <person name="Watanabe S."/>
            <person name="Cui L."/>
        </authorList>
    </citation>
    <scope>NUCLEOTIDE SEQUENCE [LARGE SCALE GENOMIC DNA]</scope>
    <source>
        <strain evidence="15 16">JCM16774</strain>
    </source>
</reference>
<dbReference type="HAMAP" id="MF_01916">
    <property type="entry name" value="Cardiolipin_synth_Cls"/>
    <property type="match status" value="1"/>
</dbReference>
<evidence type="ECO:0000259" key="14">
    <source>
        <dbReference type="PROSITE" id="PS50035"/>
    </source>
</evidence>
<dbReference type="PROSITE" id="PS50035">
    <property type="entry name" value="PLD"/>
    <property type="match status" value="2"/>
</dbReference>
<feature type="active site" evidence="12">
    <location>
        <position position="245"/>
    </location>
</feature>
<dbReference type="OrthoDB" id="9762009at2"/>
<evidence type="ECO:0000256" key="12">
    <source>
        <dbReference type="HAMAP-Rule" id="MF_01916"/>
    </source>
</evidence>
<keyword evidence="5 12" id="KW-0812">Transmembrane</keyword>
<protein>
    <recommendedName>
        <fullName evidence="12 13">Cardiolipin synthase</fullName>
        <shortName evidence="12">CL synthase</shortName>
        <ecNumber evidence="12 13">2.7.8.-</ecNumber>
    </recommendedName>
</protein>
<keyword evidence="6" id="KW-0677">Repeat</keyword>
<dbReference type="PANTHER" id="PTHR21248">
    <property type="entry name" value="CARDIOLIPIN SYNTHASE"/>
    <property type="match status" value="1"/>
</dbReference>
<feature type="active site" evidence="12">
    <location>
        <position position="425"/>
    </location>
</feature>
<dbReference type="GO" id="GO:0032049">
    <property type="term" value="P:cardiolipin biosynthetic process"/>
    <property type="evidence" value="ECO:0007669"/>
    <property type="project" value="UniProtKB-UniRule"/>
</dbReference>
<feature type="transmembrane region" description="Helical" evidence="12">
    <location>
        <begin position="43"/>
        <end position="65"/>
    </location>
</feature>
<dbReference type="PANTHER" id="PTHR21248:SF22">
    <property type="entry name" value="PHOSPHOLIPASE D"/>
    <property type="match status" value="1"/>
</dbReference>
<dbReference type="InterPro" id="IPR030874">
    <property type="entry name" value="Cardiolipin_synth_Firmi"/>
</dbReference>
<keyword evidence="9 12" id="KW-0472">Membrane</keyword>
<evidence type="ECO:0000256" key="1">
    <source>
        <dbReference type="ARBA" id="ARBA00004651"/>
    </source>
</evidence>
<evidence type="ECO:0000256" key="10">
    <source>
        <dbReference type="ARBA" id="ARBA00023209"/>
    </source>
</evidence>
<name>A0A510JBE6_9FUSO</name>
<keyword evidence="11 12" id="KW-1208">Phospholipid metabolism</keyword>
<sequence>MFNHLGNLLIWIISIEHIHLALYIGFVIAILVSEKTPESMVAWIFTITVFPIFGFVLYVVLGVNWRKSRITVDKKGKRRTTLLNSFSGEFMKYDPTQLFESKELRVKNLEKSMGNANINEEEKEIVKLLYESERTYLTNNGSYELFYDGKEAFDSIIKDLEEAKEVIYMEYFIWRSDELGEKIKNLLIKKAKEGLKIKLLFDGMGSMGTISKKYRKELAEVGVEFRYFLDIKYKISKLNYRNHRKMTIIDNKILHTGGMNLGEEYITGGKRFETWRDTNMRITGELVIHYLAIFATDWLNSGGKEDFEREKIDKIIKGNKVSHPDAYLMQVSSSGPDTVWASLKYMYSKMIAVAKEEVLIQSPYFIPDTSLISQLQIASLSGVKIKIMITGVPDKKIPYWIAETYFGELLAAGVEIYRYKAGFLHCKDIVTDGKISTMGTCNFDMRSFEINYEVNSVFYNEEISQNIRNQFYKDLEQCEQIKEENLKKIVFWRKIRNSLFRVVSPIM</sequence>
<keyword evidence="2 12" id="KW-1003">Cell membrane</keyword>
<feature type="transmembrane region" description="Helical" evidence="12">
    <location>
        <begin position="7"/>
        <end position="31"/>
    </location>
</feature>
<dbReference type="EC" id="2.7.8.-" evidence="12 13"/>
<dbReference type="Gene3D" id="3.30.870.10">
    <property type="entry name" value="Endonuclease Chain A"/>
    <property type="match status" value="2"/>
</dbReference>
<dbReference type="KEGG" id="lgo:JCM16774_1592"/>
<dbReference type="RefSeq" id="WP_026737888.1">
    <property type="nucleotide sequence ID" value="NZ_AP019822.1"/>
</dbReference>
<evidence type="ECO:0000256" key="2">
    <source>
        <dbReference type="ARBA" id="ARBA00022475"/>
    </source>
</evidence>
<dbReference type="Proteomes" id="UP000321606">
    <property type="component" value="Chromosome"/>
</dbReference>
<dbReference type="NCBIfam" id="TIGR04265">
    <property type="entry name" value="bac_cardiolipin"/>
    <property type="match status" value="1"/>
</dbReference>
<feature type="domain" description="PLD phosphodiesterase" evidence="14">
    <location>
        <begin position="238"/>
        <end position="265"/>
    </location>
</feature>
<dbReference type="InterPro" id="IPR027379">
    <property type="entry name" value="CLS_N"/>
</dbReference>
<evidence type="ECO:0000256" key="3">
    <source>
        <dbReference type="ARBA" id="ARBA00022516"/>
    </source>
</evidence>
<evidence type="ECO:0000256" key="6">
    <source>
        <dbReference type="ARBA" id="ARBA00022737"/>
    </source>
</evidence>
<comment type="similarity">
    <text evidence="12">Belongs to the phospholipase D family. Cardiolipin synthase subfamily.</text>
</comment>
<evidence type="ECO:0000256" key="5">
    <source>
        <dbReference type="ARBA" id="ARBA00022692"/>
    </source>
</evidence>
<evidence type="ECO:0000256" key="7">
    <source>
        <dbReference type="ARBA" id="ARBA00022989"/>
    </source>
</evidence>
<feature type="active site" evidence="12">
    <location>
        <position position="250"/>
    </location>
</feature>
<dbReference type="GO" id="GO:0005886">
    <property type="term" value="C:plasma membrane"/>
    <property type="evidence" value="ECO:0007669"/>
    <property type="project" value="UniProtKB-SubCell"/>
</dbReference>
<comment type="subcellular location">
    <subcellularLocation>
        <location evidence="1 12">Cell membrane</location>
        <topology evidence="1 12">Multi-pass membrane protein</topology>
    </subcellularLocation>
</comment>
<dbReference type="AlphaFoldDB" id="A0A510JBE6"/>
<evidence type="ECO:0000256" key="8">
    <source>
        <dbReference type="ARBA" id="ARBA00023098"/>
    </source>
</evidence>
<keyword evidence="7 12" id="KW-1133">Transmembrane helix</keyword>
<dbReference type="EMBL" id="AP019822">
    <property type="protein sequence ID" value="BBM36648.1"/>
    <property type="molecule type" value="Genomic_DNA"/>
</dbReference>
<feature type="active site" evidence="12">
    <location>
        <position position="243"/>
    </location>
</feature>
<comment type="function">
    <text evidence="12">Catalyzes the reversible phosphatidyl group transfer from one phosphatidylglycerol molecule to another to form cardiolipin (CL) (diphosphatidylglycerol) and glycerol.</text>
</comment>
<dbReference type="Pfam" id="PF13091">
    <property type="entry name" value="PLDc_2"/>
    <property type="match status" value="2"/>
</dbReference>
<dbReference type="CDD" id="cd09110">
    <property type="entry name" value="PLDc_CLS_1"/>
    <property type="match status" value="1"/>
</dbReference>
<dbReference type="STRING" id="714315.GCA_000516535_01599"/>
<comment type="catalytic activity">
    <reaction evidence="12">
        <text>2 a 1,2-diacyl-sn-glycero-3-phospho-(1'-sn-glycerol) = a cardiolipin + glycerol</text>
        <dbReference type="Rhea" id="RHEA:31451"/>
        <dbReference type="ChEBI" id="CHEBI:17754"/>
        <dbReference type="ChEBI" id="CHEBI:62237"/>
        <dbReference type="ChEBI" id="CHEBI:64716"/>
    </reaction>
</comment>
<dbReference type="InterPro" id="IPR025202">
    <property type="entry name" value="PLD-like_dom"/>
</dbReference>
<gene>
    <name evidence="15" type="primary">cls</name>
    <name evidence="15" type="ORF">JCM16774_1592</name>
</gene>
<feature type="domain" description="PLD phosphodiesterase" evidence="14">
    <location>
        <begin position="420"/>
        <end position="447"/>
    </location>
</feature>